<proteinExistence type="predicted"/>
<sequence>MLGATIRAARASTAPRRALLRRWLGGLALSLVAGSAAAAPDYRAFDDGAFLSFLPAARARGAHIPKLLISFGGEPRPIVMDTGSTGIVVSADRIPNVDALAGEPGRQTYSSSGRVMIGRWVDTPMRIDGANGESVRTGPVRVLAVTEIACLQRARDCRPQRAPRGVAMMGVGFGREADMQRQVTPHSNPLLNVVPRAGHTLRRGYVVTRFGVHVGLTPANTPDFRYVKLTPSPNIAGEWLGAPVCISLDNQAPACGRSLVDTGVTGMFLNLPGLDAPGGLPRGTTLRFDFPGGDAAQAASYTIVAGEASPLAPDKIHLVHAQSTPFVNTGVHFLNGFDVLFDADEGYIGYREARR</sequence>
<gene>
    <name evidence="2" type="ORF">SAMN05216551_11268</name>
</gene>
<dbReference type="InterPro" id="IPR021109">
    <property type="entry name" value="Peptidase_aspartic_dom_sf"/>
</dbReference>
<dbReference type="Proteomes" id="UP000243719">
    <property type="component" value="Unassembled WGS sequence"/>
</dbReference>
<feature type="signal peptide" evidence="1">
    <location>
        <begin position="1"/>
        <end position="38"/>
    </location>
</feature>
<name>A0A1H2PTR9_9BURK</name>
<evidence type="ECO:0000313" key="2">
    <source>
        <dbReference type="EMBL" id="SDV50539.1"/>
    </source>
</evidence>
<feature type="chain" id="PRO_5017470003" description="Aspartyl protease" evidence="1">
    <location>
        <begin position="39"/>
        <end position="355"/>
    </location>
</feature>
<keyword evidence="1" id="KW-0732">Signal</keyword>
<reference evidence="3" key="1">
    <citation type="submission" date="2016-09" db="EMBL/GenBank/DDBJ databases">
        <authorList>
            <person name="Varghese N."/>
            <person name="Submissions S."/>
        </authorList>
    </citation>
    <scope>NUCLEOTIDE SEQUENCE [LARGE SCALE GENOMIC DNA]</scope>
    <source>
        <strain evidence="3">JS23</strain>
    </source>
</reference>
<keyword evidence="3" id="KW-1185">Reference proteome</keyword>
<dbReference type="STRING" id="1770053.SAMN05216551_11268"/>
<evidence type="ECO:0008006" key="4">
    <source>
        <dbReference type="Google" id="ProtNLM"/>
    </source>
</evidence>
<dbReference type="AlphaFoldDB" id="A0A1H2PTR9"/>
<evidence type="ECO:0000313" key="3">
    <source>
        <dbReference type="Proteomes" id="UP000243719"/>
    </source>
</evidence>
<evidence type="ECO:0000256" key="1">
    <source>
        <dbReference type="SAM" id="SignalP"/>
    </source>
</evidence>
<organism evidence="2 3">
    <name type="scientific">Chitinasiproducens palmae</name>
    <dbReference type="NCBI Taxonomy" id="1770053"/>
    <lineage>
        <taxon>Bacteria</taxon>
        <taxon>Pseudomonadati</taxon>
        <taxon>Pseudomonadota</taxon>
        <taxon>Betaproteobacteria</taxon>
        <taxon>Burkholderiales</taxon>
        <taxon>Burkholderiaceae</taxon>
        <taxon>Chitinasiproducens</taxon>
    </lineage>
</organism>
<accession>A0A1H2PTR9</accession>
<dbReference type="EMBL" id="FNLO01000012">
    <property type="protein sequence ID" value="SDV50539.1"/>
    <property type="molecule type" value="Genomic_DNA"/>
</dbReference>
<protein>
    <recommendedName>
        <fullName evidence="4">Aspartyl protease</fullName>
    </recommendedName>
</protein>
<dbReference type="Gene3D" id="2.40.70.10">
    <property type="entry name" value="Acid Proteases"/>
    <property type="match status" value="1"/>
</dbReference>